<dbReference type="EMBL" id="CDMY01000336">
    <property type="protein sequence ID" value="CEM03013.1"/>
    <property type="molecule type" value="Genomic_DNA"/>
</dbReference>
<dbReference type="GO" id="GO:0044772">
    <property type="term" value="P:mitotic cell cycle phase transition"/>
    <property type="evidence" value="ECO:0007669"/>
    <property type="project" value="InterPro"/>
</dbReference>
<dbReference type="PANTHER" id="PTHR10177">
    <property type="entry name" value="CYCLINS"/>
    <property type="match status" value="1"/>
</dbReference>
<name>A0A0G4EW38_VITBC</name>
<dbReference type="VEuPathDB" id="CryptoDB:Vbra_21005"/>
<dbReference type="InterPro" id="IPR004367">
    <property type="entry name" value="Cyclin_C-dom"/>
</dbReference>
<feature type="domain" description="Cyclin C-terminal" evidence="3">
    <location>
        <begin position="229"/>
        <end position="350"/>
    </location>
</feature>
<dbReference type="InterPro" id="IPR006671">
    <property type="entry name" value="Cyclin_N"/>
</dbReference>
<organism evidence="4 5">
    <name type="scientific">Vitrella brassicaformis (strain CCMP3155)</name>
    <dbReference type="NCBI Taxonomy" id="1169540"/>
    <lineage>
        <taxon>Eukaryota</taxon>
        <taxon>Sar</taxon>
        <taxon>Alveolata</taxon>
        <taxon>Colpodellida</taxon>
        <taxon>Vitrellaceae</taxon>
        <taxon>Vitrella</taxon>
    </lineage>
</organism>
<feature type="region of interest" description="Disordered" evidence="2">
    <location>
        <begin position="1"/>
        <end position="28"/>
    </location>
</feature>
<dbReference type="SMART" id="SM01332">
    <property type="entry name" value="Cyclin_C"/>
    <property type="match status" value="1"/>
</dbReference>
<protein>
    <recommendedName>
        <fullName evidence="3">Cyclin C-terminal domain-containing protein</fullName>
    </recommendedName>
</protein>
<dbReference type="InterPro" id="IPR039361">
    <property type="entry name" value="Cyclin"/>
</dbReference>
<dbReference type="PhylomeDB" id="A0A0G4EW38"/>
<dbReference type="Pfam" id="PF02984">
    <property type="entry name" value="Cyclin_C"/>
    <property type="match status" value="1"/>
</dbReference>
<sequence length="361" mass="40406">MAPKKRAAEAPVEPQRRNGRGSKKARQQHLAAAIEAQVVHEQQDELDICRQNASQREKAFQNGTEKLRFLVPDYNGAALLSGAMMSQYSSAVKAHSDLDRFAMPEGFLSQCGEEFKKLRSFTVDRIFAACSSMRVCGGALVASVRLFDYYQYKQWESGVGLFEHNVVAVGYTCLWIASKFESDAALVNDLVSLMNQVPWDKRGKDFTPNDFLNLEIHIQGVVGMRVAFPTPCSFTDRFAEAGGIAMDTKDHSFVYFLQELTLTDLNFSKYKAIIITSAAVYMTRKMWLLMEGQPRHGEDSWTDTLARVTGVRKSQLRHCAGKMADLLRTLGRPDVAEGIQDAFVAKWSLPVNYALAATLYD</sequence>
<evidence type="ECO:0000256" key="2">
    <source>
        <dbReference type="SAM" id="MobiDB-lite"/>
    </source>
</evidence>
<reference evidence="4 5" key="1">
    <citation type="submission" date="2014-11" db="EMBL/GenBank/DDBJ databases">
        <authorList>
            <person name="Zhu J."/>
            <person name="Qi W."/>
            <person name="Song R."/>
        </authorList>
    </citation>
    <scope>NUCLEOTIDE SEQUENCE [LARGE SCALE GENOMIC DNA]</scope>
</reference>
<evidence type="ECO:0000313" key="5">
    <source>
        <dbReference type="Proteomes" id="UP000041254"/>
    </source>
</evidence>
<accession>A0A0G4EW38</accession>
<evidence type="ECO:0000256" key="1">
    <source>
        <dbReference type="ARBA" id="ARBA00023127"/>
    </source>
</evidence>
<dbReference type="GO" id="GO:0016538">
    <property type="term" value="F:cyclin-dependent protein serine/threonine kinase regulator activity"/>
    <property type="evidence" value="ECO:0007669"/>
    <property type="project" value="InterPro"/>
</dbReference>
<keyword evidence="5" id="KW-1185">Reference proteome</keyword>
<dbReference type="Pfam" id="PF00134">
    <property type="entry name" value="Cyclin_N"/>
    <property type="match status" value="1"/>
</dbReference>
<dbReference type="InterPro" id="IPR036915">
    <property type="entry name" value="Cyclin-like_sf"/>
</dbReference>
<proteinExistence type="predicted"/>
<dbReference type="Gene3D" id="1.10.472.10">
    <property type="entry name" value="Cyclin-like"/>
    <property type="match status" value="2"/>
</dbReference>
<dbReference type="InParanoid" id="A0A0G4EW38"/>
<dbReference type="OrthoDB" id="6272950at2759"/>
<feature type="compositionally biased region" description="Basic residues" evidence="2">
    <location>
        <begin position="17"/>
        <end position="27"/>
    </location>
</feature>
<dbReference type="AlphaFoldDB" id="A0A0G4EW38"/>
<dbReference type="SUPFAM" id="SSF47954">
    <property type="entry name" value="Cyclin-like"/>
    <property type="match status" value="2"/>
</dbReference>
<dbReference type="Proteomes" id="UP000041254">
    <property type="component" value="Unassembled WGS sequence"/>
</dbReference>
<keyword evidence="1" id="KW-0195">Cyclin</keyword>
<gene>
    <name evidence="4" type="ORF">Vbra_21005</name>
</gene>
<evidence type="ECO:0000313" key="4">
    <source>
        <dbReference type="EMBL" id="CEM03013.1"/>
    </source>
</evidence>
<dbReference type="STRING" id="1169540.A0A0G4EW38"/>
<evidence type="ECO:0000259" key="3">
    <source>
        <dbReference type="SMART" id="SM01332"/>
    </source>
</evidence>